<keyword evidence="2" id="KW-1133">Transmembrane helix</keyword>
<protein>
    <submittedName>
        <fullName evidence="3">Uncharacterized protein</fullName>
    </submittedName>
</protein>
<comment type="caution">
    <text evidence="3">The sequence shown here is derived from an EMBL/GenBank/DDBJ whole genome shotgun (WGS) entry which is preliminary data.</text>
</comment>
<dbReference type="SUPFAM" id="SSF81995">
    <property type="entry name" value="beta-sandwich domain of Sec23/24"/>
    <property type="match status" value="1"/>
</dbReference>
<organism evidence="3 4">
    <name type="scientific">Gordonia neofelifaecis NRRL B-59395</name>
    <dbReference type="NCBI Taxonomy" id="644548"/>
    <lineage>
        <taxon>Bacteria</taxon>
        <taxon>Bacillati</taxon>
        <taxon>Actinomycetota</taxon>
        <taxon>Actinomycetes</taxon>
        <taxon>Mycobacteriales</taxon>
        <taxon>Gordoniaceae</taxon>
        <taxon>Gordonia</taxon>
    </lineage>
</organism>
<evidence type="ECO:0000256" key="2">
    <source>
        <dbReference type="SAM" id="Phobius"/>
    </source>
</evidence>
<accession>F1YLQ5</accession>
<feature type="transmembrane region" description="Helical" evidence="2">
    <location>
        <begin position="62"/>
        <end position="85"/>
    </location>
</feature>
<reference evidence="3 4" key="1">
    <citation type="journal article" date="2011" name="J. Bacteriol.">
        <title>Draft Genome Sequence of Gordonia neofelifaecis NRRL B-59395, a Cholesterol-Degrading Actinomycete.</title>
        <authorList>
            <person name="Ge F."/>
            <person name="Li W."/>
            <person name="Chen G."/>
            <person name="Liu Y."/>
            <person name="Zhang G."/>
            <person name="Yong B."/>
            <person name="Wang Q."/>
            <person name="Wang N."/>
            <person name="Huang Z."/>
            <person name="Li W."/>
            <person name="Wang J."/>
            <person name="Wu C."/>
            <person name="Xie Q."/>
            <person name="Liu G."/>
        </authorList>
    </citation>
    <scope>NUCLEOTIDE SEQUENCE [LARGE SCALE GENOMIC DNA]</scope>
    <source>
        <strain evidence="3 4">NRRL B-59395</strain>
    </source>
</reference>
<evidence type="ECO:0000256" key="1">
    <source>
        <dbReference type="SAM" id="MobiDB-lite"/>
    </source>
</evidence>
<sequence length="242" mass="25450">MPPQQVPPQPFPPQAPQPRPPFPPGPYPPAQYQPGPFPPGPYQPGPYQPGPWPPAKKSRKPLVLGLLCLVVVAAAVTTLLIVAPWKSESSAETTETFALDNGVSVEVRVPAGWTAVKDSDDGHAAVMLRPADDSRALSQLSDDISSIGKSGSGTPVHAVVLFADSCSGTGTAVGEWKTKDRDNSSGGRTEKWLYAATKVDEHYCVNMSGADVASDSVTAGATGRDLARQLISEKRVTATKSV</sequence>
<evidence type="ECO:0000313" key="3">
    <source>
        <dbReference type="EMBL" id="EGD54449.1"/>
    </source>
</evidence>
<proteinExistence type="predicted"/>
<dbReference type="AlphaFoldDB" id="F1YLQ5"/>
<keyword evidence="4" id="KW-1185">Reference proteome</keyword>
<feature type="region of interest" description="Disordered" evidence="1">
    <location>
        <begin position="1"/>
        <end position="55"/>
    </location>
</feature>
<feature type="compositionally biased region" description="Pro residues" evidence="1">
    <location>
        <begin position="1"/>
        <end position="54"/>
    </location>
</feature>
<dbReference type="Proteomes" id="UP000035065">
    <property type="component" value="Unassembled WGS sequence"/>
</dbReference>
<name>F1YLQ5_9ACTN</name>
<dbReference type="EMBL" id="AEUD01000012">
    <property type="protein sequence ID" value="EGD54449.1"/>
    <property type="molecule type" value="Genomic_DNA"/>
</dbReference>
<keyword evidence="2" id="KW-0472">Membrane</keyword>
<dbReference type="OrthoDB" id="4377520at2"/>
<evidence type="ECO:0000313" key="4">
    <source>
        <dbReference type="Proteomes" id="UP000035065"/>
    </source>
</evidence>
<dbReference type="eggNOG" id="ENOG5031W0U">
    <property type="taxonomic scope" value="Bacteria"/>
</dbReference>
<keyword evidence="2" id="KW-0812">Transmembrane</keyword>
<gene>
    <name evidence="3" type="ORF">SCNU_14244</name>
</gene>